<feature type="active site" description="Proton acceptor" evidence="3">
    <location>
        <position position="140"/>
    </location>
</feature>
<dbReference type="GO" id="GO:0016740">
    <property type="term" value="F:transferase activity"/>
    <property type="evidence" value="ECO:0007669"/>
    <property type="project" value="UniProtKB-KW"/>
</dbReference>
<evidence type="ECO:0000313" key="7">
    <source>
        <dbReference type="Proteomes" id="UP000199520"/>
    </source>
</evidence>
<dbReference type="RefSeq" id="WP_175490470.1">
    <property type="nucleotide sequence ID" value="NZ_FOTS01000005.1"/>
</dbReference>
<protein>
    <submittedName>
        <fullName evidence="6">UDP-perosamine 4-acetyltransferase</fullName>
    </submittedName>
</protein>
<dbReference type="InterPro" id="IPR001451">
    <property type="entry name" value="Hexapep"/>
</dbReference>
<sequence length="210" mass="21575">MIHPVIVVGAGGHAKVIIDMLLASSVEIIGATDSDLQKKGNRVLGIPIIGDDEVILQYNQEKIFLVNGIGSIGLPVVRTQIFHHFKQLGYSFQTIIHPSAILSLEVTVGEGSQIMAGAIIQPGCQIGANSIINTAATVDHDCVIGSNVHLSPGTTLSGGVGIGDGVHIGTGAVIIQGIQIGKDSVVGAGAVVVKNVVENTKVMGVPAREV</sequence>
<evidence type="ECO:0000256" key="2">
    <source>
        <dbReference type="ARBA" id="ARBA00022737"/>
    </source>
</evidence>
<evidence type="ECO:0000313" key="6">
    <source>
        <dbReference type="EMBL" id="SFL45150.1"/>
    </source>
</evidence>
<dbReference type="PANTHER" id="PTHR43300:SF7">
    <property type="entry name" value="UDP-N-ACETYLBACILLOSAMINE N-ACETYLTRANSFERASE"/>
    <property type="match status" value="1"/>
</dbReference>
<dbReference type="PROSITE" id="PS00101">
    <property type="entry name" value="HEXAPEP_TRANSFERASES"/>
    <property type="match status" value="1"/>
</dbReference>
<feature type="domain" description="PglD N-terminal" evidence="5">
    <location>
        <begin position="5"/>
        <end position="83"/>
    </location>
</feature>
<keyword evidence="7" id="KW-1185">Reference proteome</keyword>
<feature type="site" description="Increases basicity of active site His" evidence="3">
    <location>
        <position position="141"/>
    </location>
</feature>
<dbReference type="SUPFAM" id="SSF51161">
    <property type="entry name" value="Trimeric LpxA-like enzymes"/>
    <property type="match status" value="1"/>
</dbReference>
<dbReference type="Gene3D" id="2.160.10.10">
    <property type="entry name" value="Hexapeptide repeat proteins"/>
    <property type="match status" value="1"/>
</dbReference>
<dbReference type="AlphaFoldDB" id="A0A1I4HTM3"/>
<evidence type="ECO:0000256" key="4">
    <source>
        <dbReference type="PIRSR" id="PIRSR620019-2"/>
    </source>
</evidence>
<dbReference type="NCBIfam" id="TIGR03570">
    <property type="entry name" value="NeuD_NnaD"/>
    <property type="match status" value="1"/>
</dbReference>
<accession>A0A1I4HTM3</accession>
<dbReference type="Gene3D" id="3.40.50.20">
    <property type="match status" value="1"/>
</dbReference>
<gene>
    <name evidence="6" type="ORF">SAMN04490355_100514</name>
</gene>
<dbReference type="InterPro" id="IPR041561">
    <property type="entry name" value="PglD_N"/>
</dbReference>
<name>A0A1I4HTM3_9FIRM</name>
<dbReference type="InterPro" id="IPR050179">
    <property type="entry name" value="Trans_hexapeptide_repeat"/>
</dbReference>
<dbReference type="InterPro" id="IPR011004">
    <property type="entry name" value="Trimer_LpxA-like_sf"/>
</dbReference>
<dbReference type="InterPro" id="IPR020019">
    <property type="entry name" value="AcTrfase_PglD-like"/>
</dbReference>
<evidence type="ECO:0000256" key="3">
    <source>
        <dbReference type="PIRSR" id="PIRSR620019-1"/>
    </source>
</evidence>
<dbReference type="Pfam" id="PF14602">
    <property type="entry name" value="Hexapep_2"/>
    <property type="match status" value="1"/>
</dbReference>
<proteinExistence type="predicted"/>
<evidence type="ECO:0000259" key="5">
    <source>
        <dbReference type="Pfam" id="PF17836"/>
    </source>
</evidence>
<organism evidence="6 7">
    <name type="scientific">Pelosinus propionicus DSM 13327</name>
    <dbReference type="NCBI Taxonomy" id="1123291"/>
    <lineage>
        <taxon>Bacteria</taxon>
        <taxon>Bacillati</taxon>
        <taxon>Bacillota</taxon>
        <taxon>Negativicutes</taxon>
        <taxon>Selenomonadales</taxon>
        <taxon>Sporomusaceae</taxon>
        <taxon>Pelosinus</taxon>
    </lineage>
</organism>
<dbReference type="InterPro" id="IPR018357">
    <property type="entry name" value="Hexapep_transf_CS"/>
</dbReference>
<evidence type="ECO:0000256" key="1">
    <source>
        <dbReference type="ARBA" id="ARBA00022679"/>
    </source>
</evidence>
<dbReference type="STRING" id="1123291.SAMN04490355_100514"/>
<feature type="binding site" evidence="4">
    <location>
        <position position="73"/>
    </location>
    <ligand>
        <name>substrate</name>
    </ligand>
</feature>
<dbReference type="EMBL" id="FOTS01000005">
    <property type="protein sequence ID" value="SFL45150.1"/>
    <property type="molecule type" value="Genomic_DNA"/>
</dbReference>
<dbReference type="PANTHER" id="PTHR43300">
    <property type="entry name" value="ACETYLTRANSFERASE"/>
    <property type="match status" value="1"/>
</dbReference>
<keyword evidence="2" id="KW-0677">Repeat</keyword>
<dbReference type="CDD" id="cd03360">
    <property type="entry name" value="LbH_AT_putative"/>
    <property type="match status" value="1"/>
</dbReference>
<dbReference type="Pfam" id="PF00132">
    <property type="entry name" value="Hexapep"/>
    <property type="match status" value="1"/>
</dbReference>
<keyword evidence="1 6" id="KW-0808">Transferase</keyword>
<feature type="binding site" evidence="4">
    <location>
        <position position="149"/>
    </location>
    <ligand>
        <name>acetyl-CoA</name>
        <dbReference type="ChEBI" id="CHEBI:57288"/>
    </ligand>
</feature>
<dbReference type="Pfam" id="PF17836">
    <property type="entry name" value="PglD_N"/>
    <property type="match status" value="1"/>
</dbReference>
<reference evidence="7" key="1">
    <citation type="submission" date="2016-10" db="EMBL/GenBank/DDBJ databases">
        <authorList>
            <person name="Varghese N."/>
            <person name="Submissions S."/>
        </authorList>
    </citation>
    <scope>NUCLEOTIDE SEQUENCE [LARGE SCALE GENOMIC DNA]</scope>
    <source>
        <strain evidence="7">DSM 13327</strain>
    </source>
</reference>
<dbReference type="Proteomes" id="UP000199520">
    <property type="component" value="Unassembled WGS sequence"/>
</dbReference>